<dbReference type="AlphaFoldDB" id="A0A3S0XM17"/>
<dbReference type="OrthoDB" id="9806726at2"/>
<keyword evidence="2" id="KW-0547">Nucleotide-binding</keyword>
<dbReference type="InterPro" id="IPR050153">
    <property type="entry name" value="Metal_Ion_Import_ABC"/>
</dbReference>
<keyword evidence="4" id="KW-0864">Zinc transport</keyword>
<proteinExistence type="predicted"/>
<organism evidence="7 8">
    <name type="scientific">Azospirillum doebereinerae</name>
    <dbReference type="NCBI Taxonomy" id="92933"/>
    <lineage>
        <taxon>Bacteria</taxon>
        <taxon>Pseudomonadati</taxon>
        <taxon>Pseudomonadota</taxon>
        <taxon>Alphaproteobacteria</taxon>
        <taxon>Rhodospirillales</taxon>
        <taxon>Azospirillaceae</taxon>
        <taxon>Azospirillum</taxon>
    </lineage>
</organism>
<dbReference type="Gene3D" id="3.40.50.300">
    <property type="entry name" value="P-loop containing nucleotide triphosphate hydrolases"/>
    <property type="match status" value="1"/>
</dbReference>
<dbReference type="Proteomes" id="UP000280346">
    <property type="component" value="Unassembled WGS sequence"/>
</dbReference>
<dbReference type="Pfam" id="PF00005">
    <property type="entry name" value="ABC_tran"/>
    <property type="match status" value="1"/>
</dbReference>
<evidence type="ECO:0000256" key="2">
    <source>
        <dbReference type="ARBA" id="ARBA00022741"/>
    </source>
</evidence>
<evidence type="ECO:0000256" key="4">
    <source>
        <dbReference type="ARBA" id="ARBA00022906"/>
    </source>
</evidence>
<evidence type="ECO:0000259" key="6">
    <source>
        <dbReference type="PROSITE" id="PS50893"/>
    </source>
</evidence>
<evidence type="ECO:0000256" key="3">
    <source>
        <dbReference type="ARBA" id="ARBA00022840"/>
    </source>
</evidence>
<dbReference type="InterPro" id="IPR027417">
    <property type="entry name" value="P-loop_NTPase"/>
</dbReference>
<dbReference type="EMBL" id="RZIJ01000012">
    <property type="protein sequence ID" value="RUQ69371.1"/>
    <property type="molecule type" value="Genomic_DNA"/>
</dbReference>
<keyword evidence="3 7" id="KW-0067">ATP-binding</keyword>
<keyword evidence="4" id="KW-0862">Zinc</keyword>
<dbReference type="PANTHER" id="PTHR42734:SF7">
    <property type="entry name" value="ATP-BINDING COMPONENT OF ABC TRANSPORTER-RELATED"/>
    <property type="match status" value="1"/>
</dbReference>
<evidence type="ECO:0000313" key="8">
    <source>
        <dbReference type="Proteomes" id="UP000280346"/>
    </source>
</evidence>
<dbReference type="GO" id="GO:0016887">
    <property type="term" value="F:ATP hydrolysis activity"/>
    <property type="evidence" value="ECO:0007669"/>
    <property type="project" value="InterPro"/>
</dbReference>
<dbReference type="InterPro" id="IPR017871">
    <property type="entry name" value="ABC_transporter-like_CS"/>
</dbReference>
<dbReference type="PROSITE" id="PS50893">
    <property type="entry name" value="ABC_TRANSPORTER_2"/>
    <property type="match status" value="1"/>
</dbReference>
<reference evidence="7 8" key="1">
    <citation type="submission" date="2018-12" db="EMBL/GenBank/DDBJ databases">
        <authorList>
            <person name="Yang Y."/>
        </authorList>
    </citation>
    <scope>NUCLEOTIDE SEQUENCE [LARGE SCALE GENOMIC DNA]</scope>
    <source>
        <strain evidence="7 8">GSF71</strain>
    </source>
</reference>
<evidence type="ECO:0000313" key="7">
    <source>
        <dbReference type="EMBL" id="RUQ69371.1"/>
    </source>
</evidence>
<gene>
    <name evidence="7" type="ORF">EJ913_16545</name>
</gene>
<name>A0A3S0XM17_9PROT</name>
<dbReference type="SMART" id="SM00382">
    <property type="entry name" value="AAA"/>
    <property type="match status" value="1"/>
</dbReference>
<dbReference type="RefSeq" id="WP_126999799.1">
    <property type="nucleotide sequence ID" value="NZ_JBNPXW010000027.1"/>
</dbReference>
<keyword evidence="5" id="KW-0406">Ion transport</keyword>
<dbReference type="PROSITE" id="PS00211">
    <property type="entry name" value="ABC_TRANSPORTER_1"/>
    <property type="match status" value="1"/>
</dbReference>
<keyword evidence="1" id="KW-0813">Transport</keyword>
<dbReference type="InterPro" id="IPR003593">
    <property type="entry name" value="AAA+_ATPase"/>
</dbReference>
<dbReference type="PANTHER" id="PTHR42734">
    <property type="entry name" value="METAL TRANSPORT SYSTEM ATP-BINDING PROTEIN TM_0124-RELATED"/>
    <property type="match status" value="1"/>
</dbReference>
<evidence type="ECO:0000256" key="5">
    <source>
        <dbReference type="ARBA" id="ARBA00023065"/>
    </source>
</evidence>
<protein>
    <submittedName>
        <fullName evidence="7">Metal ABC transporter ATP-binding protein</fullName>
    </submittedName>
</protein>
<accession>A0A3S0XM17</accession>
<dbReference type="GO" id="GO:0005524">
    <property type="term" value="F:ATP binding"/>
    <property type="evidence" value="ECO:0007669"/>
    <property type="project" value="UniProtKB-KW"/>
</dbReference>
<dbReference type="GO" id="GO:0006829">
    <property type="term" value="P:zinc ion transport"/>
    <property type="evidence" value="ECO:0007669"/>
    <property type="project" value="UniProtKB-KW"/>
</dbReference>
<dbReference type="SUPFAM" id="SSF52540">
    <property type="entry name" value="P-loop containing nucleoside triphosphate hydrolases"/>
    <property type="match status" value="1"/>
</dbReference>
<dbReference type="InterPro" id="IPR003439">
    <property type="entry name" value="ABC_transporter-like_ATP-bd"/>
</dbReference>
<evidence type="ECO:0000256" key="1">
    <source>
        <dbReference type="ARBA" id="ARBA00022448"/>
    </source>
</evidence>
<feature type="domain" description="ABC transporter" evidence="6">
    <location>
        <begin position="15"/>
        <end position="241"/>
    </location>
</feature>
<sequence>MSGNTGGTPKGGPAILFDRVDLTLGRTVILDQVSLRVEPGAVHAVVGPNGGGKSSLIRALLGQAPHRGMVRLDWPGEAPGVTAYVPQAVEFDRGLPMTVEDFLAVLCQRRPAFLGPDRRIDYGAALERVGMAGKRRRRFGALSGGERQRVLLAQALIPAPDLVILDEPMTALDETGCTIFEELLADFRAAGTTVLWVEHDLAQVRRLATRVSGLNRRVLFDGPPPAMLSPDRVLDLFSAVPRRTTGNAGDARVVERAAL</sequence>
<keyword evidence="8" id="KW-1185">Reference proteome</keyword>
<comment type="caution">
    <text evidence="7">The sequence shown here is derived from an EMBL/GenBank/DDBJ whole genome shotgun (WGS) entry which is preliminary data.</text>
</comment>